<keyword evidence="1" id="KW-0812">Transmembrane</keyword>
<accession>A0ABX7M6Y2</accession>
<proteinExistence type="predicted"/>
<evidence type="ECO:0000313" key="2">
    <source>
        <dbReference type="EMBL" id="QSI76681.1"/>
    </source>
</evidence>
<evidence type="ECO:0000256" key="1">
    <source>
        <dbReference type="SAM" id="Phobius"/>
    </source>
</evidence>
<keyword evidence="3" id="KW-1185">Reference proteome</keyword>
<keyword evidence="1" id="KW-1133">Transmembrane helix</keyword>
<dbReference type="EMBL" id="CP071060">
    <property type="protein sequence ID" value="QSI76681.1"/>
    <property type="molecule type" value="Genomic_DNA"/>
</dbReference>
<feature type="transmembrane region" description="Helical" evidence="1">
    <location>
        <begin position="36"/>
        <end position="62"/>
    </location>
</feature>
<evidence type="ECO:0000313" key="3">
    <source>
        <dbReference type="Proteomes" id="UP000663570"/>
    </source>
</evidence>
<reference evidence="2 3" key="1">
    <citation type="submission" date="2021-02" db="EMBL/GenBank/DDBJ databases">
        <title>Niveibacterium changnyeongensis HC41.</title>
        <authorList>
            <person name="Kang M."/>
        </authorList>
    </citation>
    <scope>NUCLEOTIDE SEQUENCE [LARGE SCALE GENOMIC DNA]</scope>
    <source>
        <strain evidence="2 3">HC41</strain>
    </source>
</reference>
<dbReference type="RefSeq" id="WP_206254318.1">
    <property type="nucleotide sequence ID" value="NZ_CP071060.1"/>
</dbReference>
<sequence>MPVTLYLLVLLIAASGTLMLAESACAMNDCGAIETLHGFAALGLPVLLLYALLTLGLLYRLAVALEARHGRLRAALYPSALLSALIVLGATDPQRADLHQTLVLLGSLAIPWFVAALAGLVMRAGADA</sequence>
<protein>
    <recommendedName>
        <fullName evidence="4">Transmembrane protein</fullName>
    </recommendedName>
</protein>
<feature type="transmembrane region" description="Helical" evidence="1">
    <location>
        <begin position="102"/>
        <end position="122"/>
    </location>
</feature>
<keyword evidence="1" id="KW-0472">Membrane</keyword>
<gene>
    <name evidence="2" type="ORF">JY500_19820</name>
</gene>
<dbReference type="Proteomes" id="UP000663570">
    <property type="component" value="Chromosome"/>
</dbReference>
<name>A0ABX7M6Y2_9RHOO</name>
<organism evidence="2 3">
    <name type="scientific">Niveibacterium microcysteis</name>
    <dbReference type="NCBI Taxonomy" id="2811415"/>
    <lineage>
        <taxon>Bacteria</taxon>
        <taxon>Pseudomonadati</taxon>
        <taxon>Pseudomonadota</taxon>
        <taxon>Betaproteobacteria</taxon>
        <taxon>Rhodocyclales</taxon>
        <taxon>Rhodocyclaceae</taxon>
        <taxon>Niveibacterium</taxon>
    </lineage>
</organism>
<evidence type="ECO:0008006" key="4">
    <source>
        <dbReference type="Google" id="ProtNLM"/>
    </source>
</evidence>
<feature type="transmembrane region" description="Helical" evidence="1">
    <location>
        <begin position="74"/>
        <end position="90"/>
    </location>
</feature>